<keyword evidence="4" id="KW-1185">Reference proteome</keyword>
<reference evidence="4" key="1">
    <citation type="journal article" date="2018" name="Gigascience">
        <title>Genome assembly of the Pink Ipe (Handroanthus impetiginosus, Bignoniaceae), a highly valued, ecologically keystone Neotropical timber forest tree.</title>
        <authorList>
            <person name="Silva-Junior O.B."/>
            <person name="Grattapaglia D."/>
            <person name="Novaes E."/>
            <person name="Collevatti R.G."/>
        </authorList>
    </citation>
    <scope>NUCLEOTIDE SEQUENCE [LARGE SCALE GENOMIC DNA]</scope>
    <source>
        <strain evidence="4">cv. UFG-1</strain>
    </source>
</reference>
<name>A0A2G9GVK6_9LAMI</name>
<organism evidence="3 4">
    <name type="scientific">Handroanthus impetiginosus</name>
    <dbReference type="NCBI Taxonomy" id="429701"/>
    <lineage>
        <taxon>Eukaryota</taxon>
        <taxon>Viridiplantae</taxon>
        <taxon>Streptophyta</taxon>
        <taxon>Embryophyta</taxon>
        <taxon>Tracheophyta</taxon>
        <taxon>Spermatophyta</taxon>
        <taxon>Magnoliopsida</taxon>
        <taxon>eudicotyledons</taxon>
        <taxon>Gunneridae</taxon>
        <taxon>Pentapetalae</taxon>
        <taxon>asterids</taxon>
        <taxon>lamiids</taxon>
        <taxon>Lamiales</taxon>
        <taxon>Bignoniaceae</taxon>
        <taxon>Crescentiina</taxon>
        <taxon>Tabebuia alliance</taxon>
        <taxon>Handroanthus</taxon>
    </lineage>
</organism>
<dbReference type="InterPro" id="IPR017441">
    <property type="entry name" value="Protein_kinase_ATP_BS"/>
</dbReference>
<dbReference type="Proteomes" id="UP000231279">
    <property type="component" value="Unassembled WGS sequence"/>
</dbReference>
<evidence type="ECO:0000256" key="1">
    <source>
        <dbReference type="PROSITE-ProRule" id="PRU10141"/>
    </source>
</evidence>
<dbReference type="Gene3D" id="3.30.200.20">
    <property type="entry name" value="Phosphorylase Kinase, domain 1"/>
    <property type="match status" value="2"/>
</dbReference>
<gene>
    <name evidence="3" type="ORF">CDL12_18101</name>
</gene>
<dbReference type="GO" id="GO:0005524">
    <property type="term" value="F:ATP binding"/>
    <property type="evidence" value="ECO:0007669"/>
    <property type="project" value="UniProtKB-UniRule"/>
</dbReference>
<dbReference type="GO" id="GO:0004674">
    <property type="term" value="F:protein serine/threonine kinase activity"/>
    <property type="evidence" value="ECO:0007669"/>
    <property type="project" value="UniProtKB-KW"/>
</dbReference>
<keyword evidence="3" id="KW-0418">Kinase</keyword>
<evidence type="ECO:0000259" key="2">
    <source>
        <dbReference type="PROSITE" id="PS50011"/>
    </source>
</evidence>
<feature type="domain" description="Protein kinase" evidence="2">
    <location>
        <begin position="401"/>
        <end position="698"/>
    </location>
</feature>
<evidence type="ECO:0000313" key="3">
    <source>
        <dbReference type="EMBL" id="PIN09316.1"/>
    </source>
</evidence>
<proteinExistence type="predicted"/>
<sequence length="702" mass="78569">MSALYDNWERLVAAVLKREELWQLFHAQSRSPSVLSEASDFSSSFSSGSPINSGFTLGSPINDLAFEFSSLGSSLRSRRAPPKLVVMSDFSLAVDVNNLHRASAKLLGRGTFGSTYSAVMDNGLKIVVKRLRSVNISELDFKVHMDIVGAVRHENVAALRAYYSFEDERLMLYDYYITGSVYALLHGRTNGIRAHVDWVTRVKIAIGAARGIAEIHSQNSGNLVHGNIKSSNILLNKQQYGCVSDLGLANMTKTTFTPTAGCYSLEVYDTQNMSQALDVYNFGILLLELLTGKSPTQLHGAPEPVDLVKLVGSVKSKERASKVFDPDLLKNPTIREDMVKMLQIGIKCVAKSIKKRPLMTEVVNMLEDIIMISPEIHNPLRKELVFANNANPTFDLEDVFRAPGEVLGRGTLGFSYKAILFNEKAIVVKRLRDVIVTYEEFQQQMEVIGRMRHGNVYDLMANHFSTGEKILVYDYYHQESMSALLHGKKGTNGKPLDWQTRLKIVVGVVRGIAHIHRQDARKLVHGNIKSSNIFVNEKKHGTVSDVGLAKLIDPTRLLIRTTPGYFAPEVADTRKVSQASDVYSFGVVLLELISGKQSYHITDDGEVISLVDWVQSVFYNEWTTKMVDIELRKYQNDDEEAMMQVFQIAMDCVAIIPERRPRMPEIVKMLEEIGGFNPSNESSLEDVLEEGTWGQPYIGLYV</sequence>
<dbReference type="PROSITE" id="PS00107">
    <property type="entry name" value="PROTEIN_KINASE_ATP"/>
    <property type="match status" value="1"/>
</dbReference>
<dbReference type="OrthoDB" id="540454at2759"/>
<dbReference type="SUPFAM" id="SSF56112">
    <property type="entry name" value="Protein kinase-like (PK-like)"/>
    <property type="match status" value="2"/>
</dbReference>
<feature type="binding site" evidence="1">
    <location>
        <position position="129"/>
    </location>
    <ligand>
        <name>ATP</name>
        <dbReference type="ChEBI" id="CHEBI:30616"/>
    </ligand>
</feature>
<dbReference type="PANTHER" id="PTHR48010:SF1">
    <property type="entry name" value="PROTEIN KINASE DOMAIN-CONTAINING PROTEIN"/>
    <property type="match status" value="1"/>
</dbReference>
<dbReference type="FunFam" id="1.10.510.10:FF:000095">
    <property type="entry name" value="protein STRUBBELIG-RECEPTOR FAMILY 8"/>
    <property type="match status" value="1"/>
</dbReference>
<comment type="caution">
    <text evidence="3">The sequence shown here is derived from an EMBL/GenBank/DDBJ whole genome shotgun (WGS) entry which is preliminary data.</text>
</comment>
<accession>A0A2G9GVK6</accession>
<dbReference type="PANTHER" id="PTHR48010">
    <property type="entry name" value="OS05G0588300 PROTEIN"/>
    <property type="match status" value="1"/>
</dbReference>
<keyword evidence="1" id="KW-0067">ATP-binding</keyword>
<dbReference type="EMBL" id="NKXS01003561">
    <property type="protein sequence ID" value="PIN09316.1"/>
    <property type="molecule type" value="Genomic_DNA"/>
</dbReference>
<dbReference type="PROSITE" id="PS50011">
    <property type="entry name" value="PROTEIN_KINASE_DOM"/>
    <property type="match status" value="2"/>
</dbReference>
<dbReference type="Pfam" id="PF07714">
    <property type="entry name" value="PK_Tyr_Ser-Thr"/>
    <property type="match status" value="2"/>
</dbReference>
<dbReference type="InterPro" id="IPR050994">
    <property type="entry name" value="At_inactive_RLKs"/>
</dbReference>
<evidence type="ECO:0000313" key="4">
    <source>
        <dbReference type="Proteomes" id="UP000231279"/>
    </source>
</evidence>
<dbReference type="STRING" id="429701.A0A2G9GVK6"/>
<keyword evidence="3" id="KW-0808">Transferase</keyword>
<dbReference type="AlphaFoldDB" id="A0A2G9GVK6"/>
<feature type="domain" description="Protein kinase" evidence="2">
    <location>
        <begin position="101"/>
        <end position="359"/>
    </location>
</feature>
<keyword evidence="3" id="KW-0723">Serine/threonine-protein kinase</keyword>
<dbReference type="Gene3D" id="1.10.510.10">
    <property type="entry name" value="Transferase(Phosphotransferase) domain 1"/>
    <property type="match status" value="2"/>
</dbReference>
<dbReference type="InterPro" id="IPR001245">
    <property type="entry name" value="Ser-Thr/Tyr_kinase_cat_dom"/>
</dbReference>
<dbReference type="EC" id="2.7.11.1" evidence="3"/>
<keyword evidence="1" id="KW-0547">Nucleotide-binding</keyword>
<protein>
    <submittedName>
        <fullName evidence="3">Serine/threonine protein kinase</fullName>
        <ecNumber evidence="3">2.7.11.1</ecNumber>
    </submittedName>
</protein>
<dbReference type="InterPro" id="IPR011009">
    <property type="entry name" value="Kinase-like_dom_sf"/>
</dbReference>
<dbReference type="InterPro" id="IPR000719">
    <property type="entry name" value="Prot_kinase_dom"/>
</dbReference>